<dbReference type="PANTHER" id="PTHR42981:SF2">
    <property type="entry name" value="PYRUVATE DEHYDROGENASE [UBIQUINONE]"/>
    <property type="match status" value="1"/>
</dbReference>
<dbReference type="AlphaFoldDB" id="A0A078MNC5"/>
<dbReference type="GO" id="GO:0030976">
    <property type="term" value="F:thiamine pyrophosphate binding"/>
    <property type="evidence" value="ECO:0007669"/>
    <property type="project" value="InterPro"/>
</dbReference>
<dbReference type="InterPro" id="IPR047211">
    <property type="entry name" value="POXB-like"/>
</dbReference>
<feature type="domain" description="Thiamine pyrophosphate enzyme TPP-binding" evidence="1">
    <location>
        <begin position="3"/>
        <end position="105"/>
    </location>
</feature>
<organism evidence="2">
    <name type="scientific">Arthrobacter saudimassiliensis</name>
    <dbReference type="NCBI Taxonomy" id="1461584"/>
    <lineage>
        <taxon>Bacteria</taxon>
        <taxon>Bacillati</taxon>
        <taxon>Actinomycetota</taxon>
        <taxon>Actinomycetes</taxon>
        <taxon>Micrococcales</taxon>
        <taxon>Micrococcaceae</taxon>
        <taxon>Arthrobacter</taxon>
    </lineage>
</organism>
<evidence type="ECO:0000259" key="1">
    <source>
        <dbReference type="Pfam" id="PF02775"/>
    </source>
</evidence>
<reference evidence="2" key="1">
    <citation type="submission" date="2014-07" db="EMBL/GenBank/DDBJ databases">
        <authorList>
            <person name="Urmite Genomes Urmite Genomes"/>
        </authorList>
    </citation>
    <scope>NUCLEOTIDE SEQUENCE</scope>
    <source>
        <strain evidence="2">11W110_air</strain>
    </source>
</reference>
<evidence type="ECO:0000313" key="2">
    <source>
        <dbReference type="EMBL" id="CEA06917.1"/>
    </source>
</evidence>
<gene>
    <name evidence="2" type="primary">poxB_1</name>
    <name evidence="2" type="ORF">BN1051_00221</name>
</gene>
<protein>
    <submittedName>
        <fullName evidence="2">Pyruvate dehydrogenase [ubiquinone]</fullName>
    </submittedName>
</protein>
<sequence>MDRNRQVVVLAGDGGLAIMLGELLTAVQHKLPIKIVVFDNAALSFVEVEMKAAGLVNFGTGLQNPDFGKVAQAVGMQGESVTRPEDLESALRRAFEYDGPALVSVAVERQELSMPPKIEAKQATGFAVYALRTVLAGNGREPIDLAKANALQLL</sequence>
<dbReference type="EMBL" id="LN483070">
    <property type="protein sequence ID" value="CEA06917.1"/>
    <property type="molecule type" value="Genomic_DNA"/>
</dbReference>
<accession>A0A078MNC5</accession>
<name>A0A078MNC5_9MICC</name>
<dbReference type="InterPro" id="IPR029061">
    <property type="entry name" value="THDP-binding"/>
</dbReference>
<proteinExistence type="predicted"/>
<dbReference type="Gene3D" id="3.40.50.970">
    <property type="match status" value="1"/>
</dbReference>
<dbReference type="Pfam" id="PF02775">
    <property type="entry name" value="TPP_enzyme_C"/>
    <property type="match status" value="1"/>
</dbReference>
<dbReference type="InterPro" id="IPR011766">
    <property type="entry name" value="TPP_enzyme_TPP-bd"/>
</dbReference>
<keyword evidence="2" id="KW-0670">Pyruvate</keyword>
<dbReference type="PANTHER" id="PTHR42981">
    <property type="entry name" value="PYRUVATE DEHYDROGENASE [UBIQUINONE]"/>
    <property type="match status" value="1"/>
</dbReference>
<dbReference type="GO" id="GO:0003824">
    <property type="term" value="F:catalytic activity"/>
    <property type="evidence" value="ECO:0007669"/>
    <property type="project" value="InterPro"/>
</dbReference>
<keyword evidence="2" id="KW-0830">Ubiquinone</keyword>
<dbReference type="PATRIC" id="fig|1461584.3.peg.218"/>
<dbReference type="SUPFAM" id="SSF52518">
    <property type="entry name" value="Thiamin diphosphate-binding fold (THDP-binding)"/>
    <property type="match status" value="1"/>
</dbReference>
<dbReference type="GO" id="GO:0000287">
    <property type="term" value="F:magnesium ion binding"/>
    <property type="evidence" value="ECO:0007669"/>
    <property type="project" value="UniProtKB-ARBA"/>
</dbReference>